<evidence type="ECO:0000256" key="6">
    <source>
        <dbReference type="PROSITE-ProRule" id="PRU10141"/>
    </source>
</evidence>
<dbReference type="GO" id="GO:0033316">
    <property type="term" value="P:meiotic spindle assembly checkpoint signaling"/>
    <property type="evidence" value="ECO:0007669"/>
    <property type="project" value="TreeGrafter"/>
</dbReference>
<evidence type="ECO:0000256" key="3">
    <source>
        <dbReference type="ARBA" id="ARBA00022741"/>
    </source>
</evidence>
<proteinExistence type="predicted"/>
<keyword evidence="8" id="KW-1185">Reference proteome</keyword>
<dbReference type="PROSITE" id="PS00108">
    <property type="entry name" value="PROTEIN_KINASE_ST"/>
    <property type="match status" value="1"/>
</dbReference>
<dbReference type="PROSITE" id="PS50011">
    <property type="entry name" value="PROTEIN_KINASE_DOM"/>
    <property type="match status" value="1"/>
</dbReference>
<feature type="domain" description="Protein kinase" evidence="7">
    <location>
        <begin position="303"/>
        <end position="594"/>
    </location>
</feature>
<dbReference type="GO" id="GO:0004712">
    <property type="term" value="F:protein serine/threonine/tyrosine kinase activity"/>
    <property type="evidence" value="ECO:0007669"/>
    <property type="project" value="TreeGrafter"/>
</dbReference>
<dbReference type="AlphaFoldDB" id="A0AA85JEW1"/>
<dbReference type="GO" id="GO:0005634">
    <property type="term" value="C:nucleus"/>
    <property type="evidence" value="ECO:0007669"/>
    <property type="project" value="TreeGrafter"/>
</dbReference>
<feature type="binding site" evidence="6">
    <location>
        <position position="331"/>
    </location>
    <ligand>
        <name>ATP</name>
        <dbReference type="ChEBI" id="CHEBI:30616"/>
    </ligand>
</feature>
<dbReference type="InterPro" id="IPR000719">
    <property type="entry name" value="Prot_kinase_dom"/>
</dbReference>
<dbReference type="InterPro" id="IPR017441">
    <property type="entry name" value="Protein_kinase_ATP_BS"/>
</dbReference>
<dbReference type="PANTHER" id="PTHR22974">
    <property type="entry name" value="MIXED LINEAGE PROTEIN KINASE"/>
    <property type="match status" value="1"/>
</dbReference>
<reference evidence="8" key="1">
    <citation type="submission" date="2022-06" db="EMBL/GenBank/DDBJ databases">
        <authorList>
            <person name="Berger JAMES D."/>
            <person name="Berger JAMES D."/>
        </authorList>
    </citation>
    <scope>NUCLEOTIDE SEQUENCE [LARGE SCALE GENOMIC DNA]</scope>
</reference>
<sequence>MATNPEELLSSVSKAYYPTDPHSYEQWVTYINKMEEKVRSMGIDEDIPKVLLGVYEDAVNNLDIDWTDKRYLIIFFRRVVLDVFENGKDSFPYLDACALYGWKNIHLIVGLAHQYCMNGDKAEAKSVLNASKKRYDSIGVELLRKAEHLVDNDGDFKPFVGPFYYLPYSRPPDINAELSPVKPMKSEEILSNGENASIVRLTAEMDRKMLISEFKDSTNCTSLYVPPELIQTDMQDSAENPGRNSSFEPCSSSTVSVSVEFDERSPLRGCDGFGSGAQHHSVGVQTDLEDAEKNEVMVGSEFYRIIGRLGEGGSSVVYSALDGSFNPWAIKVVTLKRGISKECVTSYLHEIEMLKRFQKSDRIIRLRTYLQTPELIILVLEKGECDLSKIIIQHASEENSVSSSTRHIRPMPTTAVIFYWDQMLRCVNELHDLEIVHLDLKPQNFVLVNRRLKLIDFSTSHELSKESVISDDWVNLGTVSFMSPERLRRPVKYNTDFLLYHFIMEKKTTDDQPKIGKKSDVWSLGVILYLMVYAKAPFQQESVEERIQAILDPNNEIPFPMIRNSSIHKALRYCLSRDYEQRPSVYDLLSYEYAPNTNIFNYSRL</sequence>
<evidence type="ECO:0000256" key="5">
    <source>
        <dbReference type="ARBA" id="ARBA00022840"/>
    </source>
</evidence>
<dbReference type="GO" id="GO:0000776">
    <property type="term" value="C:kinetochore"/>
    <property type="evidence" value="ECO:0007669"/>
    <property type="project" value="TreeGrafter"/>
</dbReference>
<dbReference type="Proteomes" id="UP000050795">
    <property type="component" value="Unassembled WGS sequence"/>
</dbReference>
<dbReference type="GO" id="GO:0007094">
    <property type="term" value="P:mitotic spindle assembly checkpoint signaling"/>
    <property type="evidence" value="ECO:0007669"/>
    <property type="project" value="TreeGrafter"/>
</dbReference>
<reference evidence="9" key="2">
    <citation type="submission" date="2023-11" db="UniProtKB">
        <authorList>
            <consortium name="WormBaseParasite"/>
        </authorList>
    </citation>
    <scope>IDENTIFICATION</scope>
</reference>
<dbReference type="SUPFAM" id="SSF56112">
    <property type="entry name" value="Protein kinase-like (PK-like)"/>
    <property type="match status" value="1"/>
</dbReference>
<keyword evidence="1" id="KW-0723">Serine/threonine-protein kinase</keyword>
<dbReference type="InterPro" id="IPR011009">
    <property type="entry name" value="Kinase-like_dom_sf"/>
</dbReference>
<keyword evidence="4" id="KW-0418">Kinase</keyword>
<dbReference type="GO" id="GO:0004674">
    <property type="term" value="F:protein serine/threonine kinase activity"/>
    <property type="evidence" value="ECO:0007669"/>
    <property type="project" value="UniProtKB-KW"/>
</dbReference>
<evidence type="ECO:0000313" key="8">
    <source>
        <dbReference type="Proteomes" id="UP000050795"/>
    </source>
</evidence>
<dbReference type="GO" id="GO:0005524">
    <property type="term" value="F:ATP binding"/>
    <property type="evidence" value="ECO:0007669"/>
    <property type="project" value="UniProtKB-UniRule"/>
</dbReference>
<dbReference type="Pfam" id="PF00069">
    <property type="entry name" value="Pkinase"/>
    <property type="match status" value="1"/>
</dbReference>
<dbReference type="GO" id="GO:0034501">
    <property type="term" value="P:protein localization to kinetochore"/>
    <property type="evidence" value="ECO:0007669"/>
    <property type="project" value="TreeGrafter"/>
</dbReference>
<dbReference type="PROSITE" id="PS00107">
    <property type="entry name" value="PROTEIN_KINASE_ATP"/>
    <property type="match status" value="1"/>
</dbReference>
<dbReference type="GO" id="GO:0007059">
    <property type="term" value="P:chromosome segregation"/>
    <property type="evidence" value="ECO:0007669"/>
    <property type="project" value="TreeGrafter"/>
</dbReference>
<keyword evidence="2" id="KW-0808">Transferase</keyword>
<evidence type="ECO:0000256" key="2">
    <source>
        <dbReference type="ARBA" id="ARBA00022679"/>
    </source>
</evidence>
<accession>A0AA85JEW1</accession>
<dbReference type="Gene3D" id="1.10.510.10">
    <property type="entry name" value="Transferase(Phosphotransferase) domain 1"/>
    <property type="match status" value="1"/>
</dbReference>
<keyword evidence="5 6" id="KW-0067">ATP-binding</keyword>
<evidence type="ECO:0000256" key="1">
    <source>
        <dbReference type="ARBA" id="ARBA00022527"/>
    </source>
</evidence>
<evidence type="ECO:0000259" key="7">
    <source>
        <dbReference type="PROSITE" id="PS50011"/>
    </source>
</evidence>
<evidence type="ECO:0000256" key="4">
    <source>
        <dbReference type="ARBA" id="ARBA00022777"/>
    </source>
</evidence>
<dbReference type="PANTHER" id="PTHR22974:SF21">
    <property type="entry name" value="DUAL SPECIFICITY PROTEIN KINASE TTK"/>
    <property type="match status" value="1"/>
</dbReference>
<name>A0AA85JEW1_TRIRE</name>
<organism evidence="8 9">
    <name type="scientific">Trichobilharzia regenti</name>
    <name type="common">Nasal bird schistosome</name>
    <dbReference type="NCBI Taxonomy" id="157069"/>
    <lineage>
        <taxon>Eukaryota</taxon>
        <taxon>Metazoa</taxon>
        <taxon>Spiralia</taxon>
        <taxon>Lophotrochozoa</taxon>
        <taxon>Platyhelminthes</taxon>
        <taxon>Trematoda</taxon>
        <taxon>Digenea</taxon>
        <taxon>Strigeidida</taxon>
        <taxon>Schistosomatoidea</taxon>
        <taxon>Schistosomatidae</taxon>
        <taxon>Trichobilharzia</taxon>
    </lineage>
</organism>
<dbReference type="SMART" id="SM00220">
    <property type="entry name" value="S_TKc"/>
    <property type="match status" value="1"/>
</dbReference>
<dbReference type="Gene3D" id="3.30.200.20">
    <property type="entry name" value="Phosphorylase Kinase, domain 1"/>
    <property type="match status" value="1"/>
</dbReference>
<keyword evidence="3 6" id="KW-0547">Nucleotide-binding</keyword>
<protein>
    <recommendedName>
        <fullName evidence="7">Protein kinase domain-containing protein</fullName>
    </recommendedName>
</protein>
<evidence type="ECO:0000313" key="9">
    <source>
        <dbReference type="WBParaSite" id="TREG1_30940.4"/>
    </source>
</evidence>
<dbReference type="WBParaSite" id="TREG1_30940.4">
    <property type="protein sequence ID" value="TREG1_30940.4"/>
    <property type="gene ID" value="TREG1_30940"/>
</dbReference>
<dbReference type="InterPro" id="IPR008271">
    <property type="entry name" value="Ser/Thr_kinase_AS"/>
</dbReference>